<feature type="transmembrane region" description="Helical" evidence="3">
    <location>
        <begin position="199"/>
        <end position="217"/>
    </location>
</feature>
<comment type="similarity">
    <text evidence="2">Belongs to the CDP-alcohol phosphatidyltransferase class-I family.</text>
</comment>
<proteinExistence type="inferred from homology"/>
<organism evidence="4 5">
    <name type="scientific">Paraflavisolibacter caeni</name>
    <dbReference type="NCBI Taxonomy" id="2982496"/>
    <lineage>
        <taxon>Bacteria</taxon>
        <taxon>Pseudomonadati</taxon>
        <taxon>Bacteroidota</taxon>
        <taxon>Chitinophagia</taxon>
        <taxon>Chitinophagales</taxon>
        <taxon>Chitinophagaceae</taxon>
        <taxon>Paraflavisolibacter</taxon>
    </lineage>
</organism>
<keyword evidence="5" id="KW-1185">Reference proteome</keyword>
<dbReference type="InterPro" id="IPR043130">
    <property type="entry name" value="CDP-OH_PTrfase_TM_dom"/>
</dbReference>
<dbReference type="Gene3D" id="1.20.120.1760">
    <property type="match status" value="1"/>
</dbReference>
<dbReference type="Pfam" id="PF01066">
    <property type="entry name" value="CDP-OH_P_transf"/>
    <property type="match status" value="1"/>
</dbReference>
<evidence type="ECO:0000256" key="2">
    <source>
        <dbReference type="RuleBase" id="RU003750"/>
    </source>
</evidence>
<dbReference type="AlphaFoldDB" id="A0A9X3B7Q7"/>
<reference evidence="4" key="2">
    <citation type="submission" date="2023-04" db="EMBL/GenBank/DDBJ databases">
        <title>Paracnuella aquatica gen. nov., sp. nov., a member of the family Chitinophagaceae isolated from a hot spring.</title>
        <authorList>
            <person name="Wang C."/>
        </authorList>
    </citation>
    <scope>NUCLEOTIDE SEQUENCE</scope>
    <source>
        <strain evidence="4">LB-8</strain>
    </source>
</reference>
<feature type="transmembrane region" description="Helical" evidence="3">
    <location>
        <begin position="108"/>
        <end position="126"/>
    </location>
</feature>
<keyword evidence="3" id="KW-0812">Transmembrane</keyword>
<keyword evidence="3" id="KW-1133">Transmembrane helix</keyword>
<dbReference type="Proteomes" id="UP001155483">
    <property type="component" value="Unassembled WGS sequence"/>
</dbReference>
<feature type="transmembrane region" description="Helical" evidence="3">
    <location>
        <begin position="68"/>
        <end position="88"/>
    </location>
</feature>
<dbReference type="InterPro" id="IPR048254">
    <property type="entry name" value="CDP_ALCOHOL_P_TRANSF_CS"/>
</dbReference>
<dbReference type="RefSeq" id="WP_279296179.1">
    <property type="nucleotide sequence ID" value="NZ_JAOTIF010000002.1"/>
</dbReference>
<evidence type="ECO:0000313" key="5">
    <source>
        <dbReference type="Proteomes" id="UP001155483"/>
    </source>
</evidence>
<evidence type="ECO:0000256" key="3">
    <source>
        <dbReference type="SAM" id="Phobius"/>
    </source>
</evidence>
<dbReference type="EMBL" id="JAOTIF010000002">
    <property type="protein sequence ID" value="MCU7548736.1"/>
    <property type="molecule type" value="Genomic_DNA"/>
</dbReference>
<keyword evidence="3" id="KW-0472">Membrane</keyword>
<dbReference type="InterPro" id="IPR000462">
    <property type="entry name" value="CDP-OH_P_trans"/>
</dbReference>
<accession>A0A9X3B7Q7</accession>
<name>A0A9X3B7Q7_9BACT</name>
<comment type="caution">
    <text evidence="4">The sequence shown here is derived from an EMBL/GenBank/DDBJ whole genome shotgun (WGS) entry which is preliminary data.</text>
</comment>
<evidence type="ECO:0000256" key="1">
    <source>
        <dbReference type="ARBA" id="ARBA00022679"/>
    </source>
</evidence>
<evidence type="ECO:0000313" key="4">
    <source>
        <dbReference type="EMBL" id="MCU7548736.1"/>
    </source>
</evidence>
<gene>
    <name evidence="4" type="ORF">OCK74_06385</name>
</gene>
<dbReference type="GO" id="GO:0016020">
    <property type="term" value="C:membrane"/>
    <property type="evidence" value="ECO:0007669"/>
    <property type="project" value="InterPro"/>
</dbReference>
<feature type="transmembrane region" description="Helical" evidence="3">
    <location>
        <begin position="168"/>
        <end position="187"/>
    </location>
</feature>
<reference evidence="4" key="1">
    <citation type="submission" date="2022-09" db="EMBL/GenBank/DDBJ databases">
        <authorList>
            <person name="Yuan C."/>
            <person name="Ke Z."/>
        </authorList>
    </citation>
    <scope>NUCLEOTIDE SEQUENCE</scope>
    <source>
        <strain evidence="4">LB-8</strain>
    </source>
</reference>
<dbReference type="PROSITE" id="PS00379">
    <property type="entry name" value="CDP_ALCOHOL_P_TRANSF"/>
    <property type="match status" value="1"/>
</dbReference>
<dbReference type="GO" id="GO:0008654">
    <property type="term" value="P:phospholipid biosynthetic process"/>
    <property type="evidence" value="ECO:0007669"/>
    <property type="project" value="InterPro"/>
</dbReference>
<feature type="transmembrane region" description="Helical" evidence="3">
    <location>
        <begin position="21"/>
        <end position="48"/>
    </location>
</feature>
<dbReference type="GO" id="GO:0016780">
    <property type="term" value="F:phosphotransferase activity, for other substituted phosphate groups"/>
    <property type="evidence" value="ECO:0007669"/>
    <property type="project" value="InterPro"/>
</dbReference>
<protein>
    <submittedName>
        <fullName evidence="4">CDP-alcohol phosphatidyltransferase family protein</fullName>
    </submittedName>
</protein>
<feature type="transmembrane region" description="Helical" evidence="3">
    <location>
        <begin position="238"/>
        <end position="269"/>
    </location>
</feature>
<keyword evidence="1 2" id="KW-0808">Transferase</keyword>
<feature type="transmembrane region" description="Helical" evidence="3">
    <location>
        <begin position="138"/>
        <end position="156"/>
    </location>
</feature>
<sequence length="286" mass="31932">MTKNNPNSYMQGPSSFGSIGLIGNIPNLFTVLNLIFGCIAIVFILQTGETIVVMDNLGATQVFLPERIWWGSLFIFGAAIIDFLDGFLARAMKATSEMGKQLDSLSDVVSFGVAPGMILYQLLRISYAQQEYGLDVSFMALVPAFIFSGAVAWRLAKFNIATNQTYNFRGVPSPAAGLVVASFPLIILHEYFGLHTLFINEWVLYGIIIVLSYLMVCDRSFMALKFKDYSVQNNLTKYILVVAAIICALFLKWLAVPVIFILYCILSIFTKEPHRLEQQETKDILD</sequence>